<dbReference type="InterPro" id="IPR036888">
    <property type="entry name" value="DNA_integrity_DisA_N_sf"/>
</dbReference>
<evidence type="ECO:0000256" key="1">
    <source>
        <dbReference type="ARBA" id="ARBA00000877"/>
    </source>
</evidence>
<keyword evidence="5 10" id="KW-0548">Nucleotidyltransferase</keyword>
<evidence type="ECO:0000256" key="6">
    <source>
        <dbReference type="ARBA" id="ARBA00022741"/>
    </source>
</evidence>
<feature type="transmembrane region" description="Helical" evidence="10">
    <location>
        <begin position="37"/>
        <end position="56"/>
    </location>
</feature>
<dbReference type="HAMAP" id="MF_01499">
    <property type="entry name" value="DacA"/>
    <property type="match status" value="1"/>
</dbReference>
<dbReference type="PANTHER" id="PTHR34185">
    <property type="entry name" value="DIADENYLATE CYCLASE"/>
    <property type="match status" value="1"/>
</dbReference>
<protein>
    <recommendedName>
        <fullName evidence="10">Diadenylate cyclase</fullName>
        <shortName evidence="10">DAC</shortName>
        <ecNumber evidence="10">2.7.7.85</ecNumber>
    </recommendedName>
    <alternativeName>
        <fullName evidence="10">Cyclic-di-AMP synthase</fullName>
        <shortName evidence="10">c-di-AMP synthase</shortName>
    </alternativeName>
</protein>
<dbReference type="PROSITE" id="PS51794">
    <property type="entry name" value="DAC"/>
    <property type="match status" value="1"/>
</dbReference>
<dbReference type="InterPro" id="IPR050338">
    <property type="entry name" value="DisA"/>
</dbReference>
<dbReference type="InterPro" id="IPR034701">
    <property type="entry name" value="CdaA"/>
</dbReference>
<reference evidence="12 13" key="1">
    <citation type="submission" date="2020-12" db="EMBL/GenBank/DDBJ databases">
        <title>Bacterial novel species Adhaeribacter sp. BT258 isolated from soil.</title>
        <authorList>
            <person name="Jung H.-Y."/>
        </authorList>
    </citation>
    <scope>NUCLEOTIDE SEQUENCE [LARGE SCALE GENOMIC DNA]</scope>
    <source>
        <strain evidence="12 13">BT258</strain>
    </source>
</reference>
<evidence type="ECO:0000256" key="7">
    <source>
        <dbReference type="ARBA" id="ARBA00022840"/>
    </source>
</evidence>
<name>A0ABS1C1M9_9BACT</name>
<evidence type="ECO:0000256" key="9">
    <source>
        <dbReference type="ARBA" id="ARBA00023136"/>
    </source>
</evidence>
<evidence type="ECO:0000256" key="10">
    <source>
        <dbReference type="HAMAP-Rule" id="MF_01499"/>
    </source>
</evidence>
<comment type="caution">
    <text evidence="12">The sequence shown here is derived from an EMBL/GenBank/DDBJ whole genome shotgun (WGS) entry which is preliminary data.</text>
</comment>
<keyword evidence="6 10" id="KW-0547">Nucleotide-binding</keyword>
<keyword evidence="4 10" id="KW-0812">Transmembrane</keyword>
<evidence type="ECO:0000256" key="3">
    <source>
        <dbReference type="ARBA" id="ARBA00022679"/>
    </source>
</evidence>
<evidence type="ECO:0000313" key="13">
    <source>
        <dbReference type="Proteomes" id="UP000644147"/>
    </source>
</evidence>
<dbReference type="NCBIfam" id="TIGR00159">
    <property type="entry name" value="diadenylate cyclase CdaA"/>
    <property type="match status" value="1"/>
</dbReference>
<gene>
    <name evidence="10" type="primary">dacA</name>
    <name evidence="12" type="ORF">I5M27_09900</name>
</gene>
<dbReference type="EC" id="2.7.7.85" evidence="10"/>
<dbReference type="SUPFAM" id="SSF143597">
    <property type="entry name" value="YojJ-like"/>
    <property type="match status" value="1"/>
</dbReference>
<accession>A0ABS1C1M9</accession>
<dbReference type="InterPro" id="IPR003390">
    <property type="entry name" value="DNA_integrity_scan_DisA_N"/>
</dbReference>
<proteinExistence type="inferred from homology"/>
<feature type="transmembrane region" description="Helical" evidence="10">
    <location>
        <begin position="63"/>
        <end position="83"/>
    </location>
</feature>
<keyword evidence="8 10" id="KW-1133">Transmembrane helix</keyword>
<evidence type="ECO:0000256" key="5">
    <source>
        <dbReference type="ARBA" id="ARBA00022695"/>
    </source>
</evidence>
<dbReference type="Proteomes" id="UP000644147">
    <property type="component" value="Unassembled WGS sequence"/>
</dbReference>
<dbReference type="RefSeq" id="WP_200506052.1">
    <property type="nucleotide sequence ID" value="NZ_JAEHFX010000004.1"/>
</dbReference>
<evidence type="ECO:0000313" key="12">
    <source>
        <dbReference type="EMBL" id="MBK0403299.1"/>
    </source>
</evidence>
<organism evidence="12 13">
    <name type="scientific">Adhaeribacter terrigena</name>
    <dbReference type="NCBI Taxonomy" id="2793070"/>
    <lineage>
        <taxon>Bacteria</taxon>
        <taxon>Pseudomonadati</taxon>
        <taxon>Bacteroidota</taxon>
        <taxon>Cytophagia</taxon>
        <taxon>Cytophagales</taxon>
        <taxon>Hymenobacteraceae</taxon>
        <taxon>Adhaeribacter</taxon>
    </lineage>
</organism>
<sequence length="280" mass="30752">MIKLFTIGFMDIGWIDVLDVLLVTILLYQLYKLMTGSVALKIFVGFLSIYLTYLIVKAAGMELLTAILGQFMGVGVIAGIILFQQEIRKFLLLIGKTTAFNNEKLFRGFPWRKEETTDRMNLTPFIEAAKSLAGKNTGALIVFAKSSELQFYADSGDFLDAAISKRLLLSIFNKTSPLHDGAVIIAANRIKAARCILPVTESDDVPASLGLRHRAAIGLSEVTDSVILVVSEETGQISIVNEGAVYRNLSSSDLRSKLNQFLFDGRHSKPAFEKIGQPAV</sequence>
<keyword evidence="9 10" id="KW-0472">Membrane</keyword>
<comment type="caution">
    <text evidence="10">Lacks conserved residue(s) required for the propagation of feature annotation.</text>
</comment>
<dbReference type="Gene3D" id="3.40.1700.10">
    <property type="entry name" value="DNA integrity scanning protein, DisA, N-terminal domain"/>
    <property type="match status" value="1"/>
</dbReference>
<feature type="transmembrane region" description="Helical" evidence="10">
    <location>
        <begin position="12"/>
        <end position="31"/>
    </location>
</feature>
<dbReference type="InterPro" id="IPR014046">
    <property type="entry name" value="C-di-AMP_synthase"/>
</dbReference>
<evidence type="ECO:0000256" key="2">
    <source>
        <dbReference type="ARBA" id="ARBA00022475"/>
    </source>
</evidence>
<comment type="similarity">
    <text evidence="10">Belongs to the adenylate cyclase family. DacA/CdaA subfamily.</text>
</comment>
<dbReference type="Pfam" id="PF02457">
    <property type="entry name" value="DAC"/>
    <property type="match status" value="1"/>
</dbReference>
<keyword evidence="3 10" id="KW-0808">Transferase</keyword>
<dbReference type="PANTHER" id="PTHR34185:SF1">
    <property type="entry name" value="DIADENYLATE CYCLASE"/>
    <property type="match status" value="1"/>
</dbReference>
<dbReference type="InterPro" id="IPR045585">
    <property type="entry name" value="CdaA_N"/>
</dbReference>
<evidence type="ECO:0000256" key="8">
    <source>
        <dbReference type="ARBA" id="ARBA00022989"/>
    </source>
</evidence>
<comment type="catalytic activity">
    <reaction evidence="1 10">
        <text>2 ATP = 3',3'-c-di-AMP + 2 diphosphate</text>
        <dbReference type="Rhea" id="RHEA:35655"/>
        <dbReference type="ChEBI" id="CHEBI:30616"/>
        <dbReference type="ChEBI" id="CHEBI:33019"/>
        <dbReference type="ChEBI" id="CHEBI:71500"/>
        <dbReference type="EC" id="2.7.7.85"/>
    </reaction>
</comment>
<dbReference type="Pfam" id="PF19293">
    <property type="entry name" value="CdaA_N"/>
    <property type="match status" value="1"/>
</dbReference>
<dbReference type="PIRSF" id="PIRSF004793">
    <property type="entry name" value="UCP004793"/>
    <property type="match status" value="1"/>
</dbReference>
<feature type="domain" description="DAC" evidence="11">
    <location>
        <begin position="84"/>
        <end position="251"/>
    </location>
</feature>
<dbReference type="EMBL" id="JAEHFX010000004">
    <property type="protein sequence ID" value="MBK0403299.1"/>
    <property type="molecule type" value="Genomic_DNA"/>
</dbReference>
<evidence type="ECO:0000259" key="11">
    <source>
        <dbReference type="PROSITE" id="PS51794"/>
    </source>
</evidence>
<comment type="subunit">
    <text evidence="10">Probably a homodimer.</text>
</comment>
<keyword evidence="2 10" id="KW-1003">Cell membrane</keyword>
<evidence type="ECO:0000256" key="4">
    <source>
        <dbReference type="ARBA" id="ARBA00022692"/>
    </source>
</evidence>
<keyword evidence="7 10" id="KW-0067">ATP-binding</keyword>
<keyword evidence="13" id="KW-1185">Reference proteome</keyword>
<comment type="function">
    <text evidence="10">Catalyzes the condensation of 2 ATP molecules into cyclic di-AMP (c-di-AMP), a second messenger used to regulate differing processes in different bacteria.</text>
</comment>